<dbReference type="InterPro" id="IPR003959">
    <property type="entry name" value="ATPase_AAA_core"/>
</dbReference>
<proteinExistence type="predicted"/>
<feature type="domain" description="AAA+ ATPase" evidence="5">
    <location>
        <begin position="255"/>
        <end position="446"/>
    </location>
</feature>
<dbReference type="Pfam" id="PF00004">
    <property type="entry name" value="AAA"/>
    <property type="match status" value="1"/>
</dbReference>
<dbReference type="Proteomes" id="UP001224775">
    <property type="component" value="Unassembled WGS sequence"/>
</dbReference>
<dbReference type="GO" id="GO:0005737">
    <property type="term" value="C:cytoplasm"/>
    <property type="evidence" value="ECO:0007669"/>
    <property type="project" value="TreeGrafter"/>
</dbReference>
<dbReference type="InterPro" id="IPR036628">
    <property type="entry name" value="Clp_N_dom_sf"/>
</dbReference>
<dbReference type="GO" id="GO:0008233">
    <property type="term" value="F:peptidase activity"/>
    <property type="evidence" value="ECO:0007669"/>
    <property type="project" value="UniProtKB-KW"/>
</dbReference>
<feature type="chain" id="PRO_5042152461" evidence="4">
    <location>
        <begin position="21"/>
        <end position="819"/>
    </location>
</feature>
<dbReference type="PRINTS" id="PR00830">
    <property type="entry name" value="ENDOLAPTASE"/>
</dbReference>
<name>A0AAD8YGU0_9STRA</name>
<keyword evidence="4" id="KW-0732">Signal</keyword>
<keyword evidence="6" id="KW-0378">Hydrolase</keyword>
<gene>
    <name evidence="6" type="ORF">QTG54_004121</name>
</gene>
<evidence type="ECO:0000256" key="2">
    <source>
        <dbReference type="ARBA" id="ARBA00022741"/>
    </source>
</evidence>
<dbReference type="GO" id="GO:0016887">
    <property type="term" value="F:ATP hydrolysis activity"/>
    <property type="evidence" value="ECO:0007669"/>
    <property type="project" value="InterPro"/>
</dbReference>
<sequence length="819" mass="88306">MARGRVIAALAVASIGATTAFAPSPGRSIISPSQFKSTGFVVSQQEYVHNAATSATKLFMSTPAASPMDRLSDGVIKAISYSQDASVNVGLNTLESEMLLVGMVRSAGANDIEARKILTSFGISPDGALKAAESIIMEMFIELPFSPAVKKALSDSVAIAERMSPGVGSIEEDYEDSPVARAFDGTQFCRNLASDMQNKVVTKGVIEVGGNAGGSTPTLEKVGIDLTEMAKEDVGCSYGRENEIRMCLRTLGRRRKSNPCLIGEAGVGKTAIAEGVAQVLAGGYYVFDDKGENGGGWGLRNPFRNKEKESEKTVAGMSQEEVDKLPPLPPCPRALQGFRVVSVDMASLIAGMKFRGDFEERIQKLIQEASSTPTILFIDELHTLIGAGGGGGEGGMNAANLMKPALARGEIRVIGATTIAEYRQYIEKDGALERRFQPIMVNEPSVDEAIEILNAVSPRYEEFHGVRYTPFAIDAAARLAERYVADRFLPDKAIDLIDEAGSMIKLEDDGEQDDLPEDFFVVTEENIATVVSEISGIPVGKLDRDEKAKLIRLEQDISDRVKGQDSAVRSVSKAIRRARSGLRDQTKPVATFMFILDEGSLTDGKGRTVSFKHCIFVMTSNVGSKEIIKISRGENPTAEDGSSAGMTMEGAVKNELEKKMKPELLNRIDEIVVFKPLEDDGNSRRNRGTGFSEQDMDVTVTPTLTAMVTREGAFSAAQFGARPMRRAAKRYLEDTLSEAIMREFLNEGDEVVVDMASEAEASGFSGDGRKIVKVTRVTNGRDSMLIPVDSEAGIGSIESNAMDALSRPMPPLPDVDGFM</sequence>
<dbReference type="EMBL" id="JATAAI010000006">
    <property type="protein sequence ID" value="KAK1744830.1"/>
    <property type="molecule type" value="Genomic_DNA"/>
</dbReference>
<dbReference type="InterPro" id="IPR050130">
    <property type="entry name" value="ClpA_ClpB"/>
</dbReference>
<dbReference type="Gene3D" id="3.40.50.300">
    <property type="entry name" value="P-loop containing nucleotide triphosphate hydrolases"/>
    <property type="match status" value="3"/>
</dbReference>
<dbReference type="Pfam" id="PF17871">
    <property type="entry name" value="AAA_lid_9"/>
    <property type="match status" value="1"/>
</dbReference>
<dbReference type="GO" id="GO:0005524">
    <property type="term" value="F:ATP binding"/>
    <property type="evidence" value="ECO:0007669"/>
    <property type="project" value="UniProtKB-KW"/>
</dbReference>
<keyword evidence="6" id="KW-0645">Protease</keyword>
<evidence type="ECO:0000256" key="4">
    <source>
        <dbReference type="SAM" id="SignalP"/>
    </source>
</evidence>
<comment type="caution">
    <text evidence="6">The sequence shown here is derived from an EMBL/GenBank/DDBJ whole genome shotgun (WGS) entry which is preliminary data.</text>
</comment>
<evidence type="ECO:0000313" key="6">
    <source>
        <dbReference type="EMBL" id="KAK1744830.1"/>
    </source>
</evidence>
<keyword evidence="7" id="KW-1185">Reference proteome</keyword>
<dbReference type="SMART" id="SM00382">
    <property type="entry name" value="AAA"/>
    <property type="match status" value="1"/>
</dbReference>
<dbReference type="AlphaFoldDB" id="A0AAD8YGU0"/>
<feature type="signal peptide" evidence="4">
    <location>
        <begin position="1"/>
        <end position="20"/>
    </location>
</feature>
<dbReference type="Gene3D" id="1.10.1780.10">
    <property type="entry name" value="Clp, N-terminal domain"/>
    <property type="match status" value="1"/>
</dbReference>
<dbReference type="InterPro" id="IPR003593">
    <property type="entry name" value="AAA+_ATPase"/>
</dbReference>
<evidence type="ECO:0000256" key="1">
    <source>
        <dbReference type="ARBA" id="ARBA00022737"/>
    </source>
</evidence>
<dbReference type="SUPFAM" id="SSF52540">
    <property type="entry name" value="P-loop containing nucleoside triphosphate hydrolases"/>
    <property type="match status" value="2"/>
</dbReference>
<organism evidence="6 7">
    <name type="scientific">Skeletonema marinoi</name>
    <dbReference type="NCBI Taxonomy" id="267567"/>
    <lineage>
        <taxon>Eukaryota</taxon>
        <taxon>Sar</taxon>
        <taxon>Stramenopiles</taxon>
        <taxon>Ochrophyta</taxon>
        <taxon>Bacillariophyta</taxon>
        <taxon>Coscinodiscophyceae</taxon>
        <taxon>Thalassiosirophycidae</taxon>
        <taxon>Thalassiosirales</taxon>
        <taxon>Skeletonemataceae</taxon>
        <taxon>Skeletonema</taxon>
        <taxon>Skeletonema marinoi-dohrnii complex</taxon>
    </lineage>
</organism>
<evidence type="ECO:0000256" key="3">
    <source>
        <dbReference type="ARBA" id="ARBA00022840"/>
    </source>
</evidence>
<evidence type="ECO:0000259" key="5">
    <source>
        <dbReference type="SMART" id="SM00382"/>
    </source>
</evidence>
<dbReference type="InterPro" id="IPR027417">
    <property type="entry name" value="P-loop_NTPase"/>
</dbReference>
<dbReference type="Pfam" id="PF10431">
    <property type="entry name" value="ClpB_D2-small"/>
    <property type="match status" value="1"/>
</dbReference>
<protein>
    <submittedName>
        <fullName evidence="6">ATP-dependent Clp protease ATP-binding subunit ClpA</fullName>
    </submittedName>
</protein>
<keyword evidence="1" id="KW-0677">Repeat</keyword>
<dbReference type="InterPro" id="IPR041546">
    <property type="entry name" value="ClpA/ClpB_AAA_lid"/>
</dbReference>
<dbReference type="PANTHER" id="PTHR11638:SF18">
    <property type="entry name" value="HEAT SHOCK PROTEIN 104"/>
    <property type="match status" value="1"/>
</dbReference>
<dbReference type="GO" id="GO:0006508">
    <property type="term" value="P:proteolysis"/>
    <property type="evidence" value="ECO:0007669"/>
    <property type="project" value="UniProtKB-KW"/>
</dbReference>
<dbReference type="GO" id="GO:0034605">
    <property type="term" value="P:cellular response to heat"/>
    <property type="evidence" value="ECO:0007669"/>
    <property type="project" value="TreeGrafter"/>
</dbReference>
<evidence type="ECO:0000313" key="7">
    <source>
        <dbReference type="Proteomes" id="UP001224775"/>
    </source>
</evidence>
<keyword evidence="3 6" id="KW-0067">ATP-binding</keyword>
<dbReference type="PANTHER" id="PTHR11638">
    <property type="entry name" value="ATP-DEPENDENT CLP PROTEASE"/>
    <property type="match status" value="1"/>
</dbReference>
<reference evidence="6" key="1">
    <citation type="submission" date="2023-06" db="EMBL/GenBank/DDBJ databases">
        <title>Survivors Of The Sea: Transcriptome response of Skeletonema marinoi to long-term dormancy.</title>
        <authorList>
            <person name="Pinder M.I.M."/>
            <person name="Kourtchenko O."/>
            <person name="Robertson E.K."/>
            <person name="Larsson T."/>
            <person name="Maumus F."/>
            <person name="Osuna-Cruz C.M."/>
            <person name="Vancaester E."/>
            <person name="Stenow R."/>
            <person name="Vandepoele K."/>
            <person name="Ploug H."/>
            <person name="Bruchert V."/>
            <person name="Godhe A."/>
            <person name="Topel M."/>
        </authorList>
    </citation>
    <scope>NUCLEOTIDE SEQUENCE</scope>
    <source>
        <strain evidence="6">R05AC</strain>
    </source>
</reference>
<dbReference type="CDD" id="cd00009">
    <property type="entry name" value="AAA"/>
    <property type="match status" value="1"/>
</dbReference>
<keyword evidence="2" id="KW-0547">Nucleotide-binding</keyword>
<dbReference type="Pfam" id="PF07724">
    <property type="entry name" value="AAA_2"/>
    <property type="match status" value="1"/>
</dbReference>
<dbReference type="InterPro" id="IPR019489">
    <property type="entry name" value="Clp_ATPase_C"/>
</dbReference>
<dbReference type="Gene3D" id="1.10.8.60">
    <property type="match status" value="2"/>
</dbReference>
<accession>A0AAD8YGU0</accession>